<dbReference type="Proteomes" id="UP000218113">
    <property type="component" value="Unassembled WGS sequence"/>
</dbReference>
<feature type="transmembrane region" description="Helical" evidence="1">
    <location>
        <begin position="224"/>
        <end position="242"/>
    </location>
</feature>
<feature type="transmembrane region" description="Helical" evidence="1">
    <location>
        <begin position="181"/>
        <end position="203"/>
    </location>
</feature>
<reference evidence="3" key="1">
    <citation type="submission" date="2017-08" db="EMBL/GenBank/DDBJ databases">
        <title>A dynamic microbial community with high functional redundancy inhabits the cold, oxic subseafloor aquifer.</title>
        <authorList>
            <person name="Tully B.J."/>
            <person name="Wheat C.G."/>
            <person name="Glazer B.T."/>
            <person name="Huber J.A."/>
        </authorList>
    </citation>
    <scope>NUCLEOTIDE SEQUENCE [LARGE SCALE GENOMIC DNA]</scope>
</reference>
<keyword evidence="1" id="KW-1133">Transmembrane helix</keyword>
<dbReference type="InterPro" id="IPR010266">
    <property type="entry name" value="NnrS"/>
</dbReference>
<feature type="transmembrane region" description="Helical" evidence="1">
    <location>
        <begin position="20"/>
        <end position="42"/>
    </location>
</feature>
<dbReference type="Pfam" id="PF05940">
    <property type="entry name" value="NnrS"/>
    <property type="match status" value="1"/>
</dbReference>
<comment type="caution">
    <text evidence="2">The sequence shown here is derived from an EMBL/GenBank/DDBJ whole genome shotgun (WGS) entry which is preliminary data.</text>
</comment>
<dbReference type="EMBL" id="NVSR01000123">
    <property type="protein sequence ID" value="PCI24417.1"/>
    <property type="molecule type" value="Genomic_DNA"/>
</dbReference>
<feature type="transmembrane region" description="Helical" evidence="1">
    <location>
        <begin position="314"/>
        <end position="332"/>
    </location>
</feature>
<name>A0A2A4SUH3_9DELT</name>
<organism evidence="2 3">
    <name type="scientific">SAR324 cluster bacterium</name>
    <dbReference type="NCBI Taxonomy" id="2024889"/>
    <lineage>
        <taxon>Bacteria</taxon>
        <taxon>Deltaproteobacteria</taxon>
        <taxon>SAR324 cluster</taxon>
    </lineage>
</organism>
<feature type="transmembrane region" description="Helical" evidence="1">
    <location>
        <begin position="120"/>
        <end position="141"/>
    </location>
</feature>
<feature type="transmembrane region" description="Helical" evidence="1">
    <location>
        <begin position="96"/>
        <end position="114"/>
    </location>
</feature>
<gene>
    <name evidence="2" type="ORF">COB67_11645</name>
</gene>
<sequence length="413" mass="47108">MTVNKPVTLWQMVSQVPHRLFFATGCFFLILPVVWWTHLLIIQNMGISYPMSVVPKEAHAFFMIYGMTTQFILGFAMTVFPRWLDEEAIHPMQYKAIFFLMISGFILFTLGLALGKWVVAAGAFVITVGFVTTSMILWQVLKNSKMPDKLQANITWIAIASGGLGSFAYCLYSLFPEQYLLYRICYGLGVYFYIPMVILAVAYRMVPFFTSVVLKEFEAVRIPWVLKVWCAFWGLKALFFIFDFSQGYLLSDSVLLIATIIQFRKWAFGQKKPVMLLSYLYHSMIWFPISNLIFIFAGAYALLEGYPNPMLELAGLHALTIGGISSMIYSMATRVSLGHSGRPLVTNRFEDGMFWLLQGAVVSRVGFELMGLVDVSWIQYNYISGILWTLAFLPWILRFLPIYLTPRVDGKPG</sequence>
<feature type="transmembrane region" description="Helical" evidence="1">
    <location>
        <begin position="62"/>
        <end position="84"/>
    </location>
</feature>
<feature type="transmembrane region" description="Helical" evidence="1">
    <location>
        <begin position="279"/>
        <end position="302"/>
    </location>
</feature>
<evidence type="ECO:0000313" key="2">
    <source>
        <dbReference type="EMBL" id="PCI24417.1"/>
    </source>
</evidence>
<accession>A0A2A4SUH3</accession>
<keyword evidence="1" id="KW-0472">Membrane</keyword>
<feature type="transmembrane region" description="Helical" evidence="1">
    <location>
        <begin position="153"/>
        <end position="175"/>
    </location>
</feature>
<protein>
    <recommendedName>
        <fullName evidence="4">NnrS family protein</fullName>
    </recommendedName>
</protein>
<feature type="transmembrane region" description="Helical" evidence="1">
    <location>
        <begin position="379"/>
        <end position="397"/>
    </location>
</feature>
<keyword evidence="1" id="KW-0812">Transmembrane</keyword>
<dbReference type="AlphaFoldDB" id="A0A2A4SUH3"/>
<evidence type="ECO:0000256" key="1">
    <source>
        <dbReference type="SAM" id="Phobius"/>
    </source>
</evidence>
<evidence type="ECO:0000313" key="3">
    <source>
        <dbReference type="Proteomes" id="UP000218113"/>
    </source>
</evidence>
<evidence type="ECO:0008006" key="4">
    <source>
        <dbReference type="Google" id="ProtNLM"/>
    </source>
</evidence>
<proteinExistence type="predicted"/>